<comment type="function">
    <text evidence="2">Hydrolyzes RNA 2',3'-cyclic phosphodiester to an RNA 2'-phosphomonoester.</text>
</comment>
<feature type="domain" description="Phosphoesterase HXTX" evidence="4">
    <location>
        <begin position="25"/>
        <end position="93"/>
    </location>
</feature>
<evidence type="ECO:0000313" key="5">
    <source>
        <dbReference type="EMBL" id="NMR20573.1"/>
    </source>
</evidence>
<gene>
    <name evidence="5" type="primary">thpR</name>
    <name evidence="5" type="ORF">HIR71_10150</name>
</gene>
<dbReference type="InterPro" id="IPR004175">
    <property type="entry name" value="RNA_CPDase"/>
</dbReference>
<proteinExistence type="inferred from homology"/>
<comment type="caution">
    <text evidence="5">The sequence shown here is derived from an EMBL/GenBank/DDBJ whole genome shotgun (WGS) entry which is preliminary data.</text>
</comment>
<sequence>MRLFVAVVPPRPVREHLELALGSVRADAGGDQARGPLRWAPAEDRHVTLAFYGEVSAGAGEELEDGLARVAAARRPFELRLRGAGVFDRRVFWIGCGGDTAALGDLTAACVALGADVTGRTDDRVRSRSHLTVARVRAQSRRRRAGPERRGGPRRGAARHDDGPDDVTSLARALAVYEGPTWTVDEITLIRSRPGEGRAGGPAYDPVAGFGLAAADVAG</sequence>
<feature type="active site" description="Proton acceptor" evidence="2">
    <location>
        <position position="130"/>
    </location>
</feature>
<organism evidence="5 6">
    <name type="scientific">Cellulomonas fimi</name>
    <dbReference type="NCBI Taxonomy" id="1708"/>
    <lineage>
        <taxon>Bacteria</taxon>
        <taxon>Bacillati</taxon>
        <taxon>Actinomycetota</taxon>
        <taxon>Actinomycetes</taxon>
        <taxon>Micrococcales</taxon>
        <taxon>Cellulomonadaceae</taxon>
        <taxon>Cellulomonas</taxon>
    </lineage>
</organism>
<dbReference type="HAMAP" id="MF_01940">
    <property type="entry name" value="RNA_CPDase"/>
    <property type="match status" value="1"/>
</dbReference>
<evidence type="ECO:0000256" key="2">
    <source>
        <dbReference type="HAMAP-Rule" id="MF_01940"/>
    </source>
</evidence>
<dbReference type="GO" id="GO:0004113">
    <property type="term" value="F:2',3'-cyclic-nucleotide 3'-phosphodiesterase activity"/>
    <property type="evidence" value="ECO:0007669"/>
    <property type="project" value="InterPro"/>
</dbReference>
<evidence type="ECO:0000256" key="3">
    <source>
        <dbReference type="SAM" id="MobiDB-lite"/>
    </source>
</evidence>
<evidence type="ECO:0000259" key="4">
    <source>
        <dbReference type="Pfam" id="PF02834"/>
    </source>
</evidence>
<dbReference type="Gene3D" id="3.90.1140.10">
    <property type="entry name" value="Cyclic phosphodiesterase"/>
    <property type="match status" value="1"/>
</dbReference>
<dbReference type="AlphaFoldDB" id="A0A7Y0LYL2"/>
<feature type="short sequence motif" description="HXTX 1" evidence="2">
    <location>
        <begin position="46"/>
        <end position="49"/>
    </location>
</feature>
<feature type="region of interest" description="Disordered" evidence="3">
    <location>
        <begin position="136"/>
        <end position="165"/>
    </location>
</feature>
<dbReference type="NCBIfam" id="TIGR02258">
    <property type="entry name" value="2_5_ligase"/>
    <property type="match status" value="1"/>
</dbReference>
<accession>A0A7Y0LYL2</accession>
<dbReference type="PANTHER" id="PTHR35561:SF1">
    <property type="entry name" value="RNA 2',3'-CYCLIC PHOSPHODIESTERASE"/>
    <property type="match status" value="1"/>
</dbReference>
<reference evidence="5 6" key="1">
    <citation type="submission" date="2020-04" db="EMBL/GenBank/DDBJ databases">
        <title>Sequencing and Assembly of C. fimi.</title>
        <authorList>
            <person name="Ramsey A.R."/>
        </authorList>
    </citation>
    <scope>NUCLEOTIDE SEQUENCE [LARGE SCALE GENOMIC DNA]</scope>
    <source>
        <strain evidence="5 6">SB</strain>
    </source>
</reference>
<dbReference type="EC" id="3.1.4.58" evidence="2"/>
<dbReference type="GO" id="GO:0008664">
    <property type="term" value="F:RNA 2',3'-cyclic 3'-phosphodiesterase activity"/>
    <property type="evidence" value="ECO:0007669"/>
    <property type="project" value="UniProtKB-EC"/>
</dbReference>
<feature type="short sequence motif" description="HXTX 2" evidence="2">
    <location>
        <begin position="130"/>
        <end position="133"/>
    </location>
</feature>
<feature type="active site" description="Proton donor" evidence="2">
    <location>
        <position position="46"/>
    </location>
</feature>
<comment type="similarity">
    <text evidence="2">Belongs to the 2H phosphoesterase superfamily. ThpR family.</text>
</comment>
<dbReference type="PANTHER" id="PTHR35561">
    <property type="entry name" value="RNA 2',3'-CYCLIC PHOSPHODIESTERASE"/>
    <property type="match status" value="1"/>
</dbReference>
<dbReference type="InterPro" id="IPR009097">
    <property type="entry name" value="Cyclic_Pdiesterase"/>
</dbReference>
<keyword evidence="1 2" id="KW-0378">Hydrolase</keyword>
<evidence type="ECO:0000256" key="1">
    <source>
        <dbReference type="ARBA" id="ARBA00022801"/>
    </source>
</evidence>
<evidence type="ECO:0000313" key="6">
    <source>
        <dbReference type="Proteomes" id="UP000562124"/>
    </source>
</evidence>
<dbReference type="InterPro" id="IPR014051">
    <property type="entry name" value="Phosphoesterase_HXTX"/>
</dbReference>
<name>A0A7Y0LYL2_CELFI</name>
<keyword evidence="6" id="KW-1185">Reference proteome</keyword>
<dbReference type="RefSeq" id="WP_169324951.1">
    <property type="nucleotide sequence ID" value="NZ_JABCJJ010000014.1"/>
</dbReference>
<comment type="catalytic activity">
    <reaction evidence="2">
        <text>a 3'-end 2',3'-cyclophospho-ribonucleotide-RNA + H2O = a 3'-end 2'-phospho-ribonucleotide-RNA + H(+)</text>
        <dbReference type="Rhea" id="RHEA:11828"/>
        <dbReference type="Rhea" id="RHEA-COMP:10464"/>
        <dbReference type="Rhea" id="RHEA-COMP:17353"/>
        <dbReference type="ChEBI" id="CHEBI:15377"/>
        <dbReference type="ChEBI" id="CHEBI:15378"/>
        <dbReference type="ChEBI" id="CHEBI:83064"/>
        <dbReference type="ChEBI" id="CHEBI:173113"/>
        <dbReference type="EC" id="3.1.4.58"/>
    </reaction>
</comment>
<dbReference type="EMBL" id="JABCJJ010000014">
    <property type="protein sequence ID" value="NMR20573.1"/>
    <property type="molecule type" value="Genomic_DNA"/>
</dbReference>
<dbReference type="Pfam" id="PF02834">
    <property type="entry name" value="LigT_PEase"/>
    <property type="match status" value="1"/>
</dbReference>
<dbReference type="SUPFAM" id="SSF55144">
    <property type="entry name" value="LigT-like"/>
    <property type="match status" value="1"/>
</dbReference>
<dbReference type="Proteomes" id="UP000562124">
    <property type="component" value="Unassembled WGS sequence"/>
</dbReference>
<protein>
    <recommendedName>
        <fullName evidence="2">RNA 2',3'-cyclic phosphodiesterase</fullName>
        <shortName evidence="2">RNA 2',3'-CPDase</shortName>
        <ecNumber evidence="2">3.1.4.58</ecNumber>
    </recommendedName>
</protein>